<evidence type="ECO:0000256" key="18">
    <source>
        <dbReference type="ARBA" id="ARBA00047848"/>
    </source>
</evidence>
<dbReference type="EMBL" id="JADINH010000127">
    <property type="protein sequence ID" value="MBO8415898.1"/>
    <property type="molecule type" value="Genomic_DNA"/>
</dbReference>
<evidence type="ECO:0000259" key="20">
    <source>
        <dbReference type="PROSITE" id="PS51168"/>
    </source>
</evidence>
<name>A0A9D9GSX1_9GAMM</name>
<dbReference type="Gene3D" id="1.20.59.10">
    <property type="entry name" value="Chorismate mutase"/>
    <property type="match status" value="1"/>
</dbReference>
<dbReference type="GO" id="GO:0004664">
    <property type="term" value="F:prephenate dehydratase activity"/>
    <property type="evidence" value="ECO:0007669"/>
    <property type="project" value="UniProtKB-EC"/>
</dbReference>
<dbReference type="InterPro" id="IPR036263">
    <property type="entry name" value="Chorismate_II_sf"/>
</dbReference>
<comment type="pathway">
    <text evidence="4">Amino-acid biosynthesis; L-phenylalanine biosynthesis; phenylpyruvate from prephenate: step 1/1.</text>
</comment>
<evidence type="ECO:0000256" key="19">
    <source>
        <dbReference type="PIRSR" id="PIRSR001500-2"/>
    </source>
</evidence>
<evidence type="ECO:0000256" key="3">
    <source>
        <dbReference type="ARBA" id="ARBA00004496"/>
    </source>
</evidence>
<evidence type="ECO:0000256" key="5">
    <source>
        <dbReference type="ARBA" id="ARBA00004817"/>
    </source>
</evidence>
<dbReference type="SUPFAM" id="SSF53850">
    <property type="entry name" value="Periplasmic binding protein-like II"/>
    <property type="match status" value="1"/>
</dbReference>
<comment type="subcellular location">
    <subcellularLocation>
        <location evidence="3">Cytoplasm</location>
    </subcellularLocation>
</comment>
<dbReference type="NCBIfam" id="NF008865">
    <property type="entry name" value="PRK11898.1"/>
    <property type="match status" value="1"/>
</dbReference>
<keyword evidence="9" id="KW-0963">Cytoplasm</keyword>
<reference evidence="23" key="1">
    <citation type="submission" date="2020-10" db="EMBL/GenBank/DDBJ databases">
        <authorList>
            <person name="Gilroy R."/>
        </authorList>
    </citation>
    <scope>NUCLEOTIDE SEQUENCE</scope>
    <source>
        <strain evidence="23">17213</strain>
    </source>
</reference>
<dbReference type="InterPro" id="IPR008242">
    <property type="entry name" value="Chor_mutase/pphenate_deHydtase"/>
</dbReference>
<dbReference type="GO" id="GO:0009094">
    <property type="term" value="P:L-phenylalanine biosynthetic process"/>
    <property type="evidence" value="ECO:0007669"/>
    <property type="project" value="UniProtKB-KW"/>
</dbReference>
<keyword evidence="10" id="KW-0028">Amino-acid biosynthesis</keyword>
<dbReference type="FunFam" id="3.40.190.10:FF:000034">
    <property type="entry name" value="Chorismate mutase/prephenate dehydratase"/>
    <property type="match status" value="1"/>
</dbReference>
<feature type="domain" description="Chorismate mutase" evidence="20">
    <location>
        <begin position="1"/>
        <end position="89"/>
    </location>
</feature>
<feature type="site" description="Essential for prephenate dehydratase activity" evidence="19">
    <location>
        <position position="278"/>
    </location>
</feature>
<dbReference type="CDD" id="cd13631">
    <property type="entry name" value="PBP2_Ct-PDT_like"/>
    <property type="match status" value="1"/>
</dbReference>
<dbReference type="EC" id="4.2.1.51" evidence="7"/>
<evidence type="ECO:0000256" key="4">
    <source>
        <dbReference type="ARBA" id="ARBA00004741"/>
    </source>
</evidence>
<dbReference type="PROSITE" id="PS51671">
    <property type="entry name" value="ACT"/>
    <property type="match status" value="1"/>
</dbReference>
<dbReference type="InterPro" id="IPR018528">
    <property type="entry name" value="Preph_deHydtase_CS"/>
</dbReference>
<dbReference type="InterPro" id="IPR001086">
    <property type="entry name" value="Preph_deHydtase"/>
</dbReference>
<evidence type="ECO:0000259" key="21">
    <source>
        <dbReference type="PROSITE" id="PS51171"/>
    </source>
</evidence>
<feature type="domain" description="Prephenate dehydratase" evidence="21">
    <location>
        <begin position="103"/>
        <end position="285"/>
    </location>
</feature>
<dbReference type="PROSITE" id="PS51171">
    <property type="entry name" value="PREPHENATE_DEHYDR_3"/>
    <property type="match status" value="1"/>
</dbReference>
<dbReference type="PANTHER" id="PTHR21022">
    <property type="entry name" value="PREPHENATE DEHYDRATASE P PROTEIN"/>
    <property type="match status" value="1"/>
</dbReference>
<accession>A0A9D9GSX1</accession>
<dbReference type="Gene3D" id="3.40.190.10">
    <property type="entry name" value="Periplasmic binding protein-like II"/>
    <property type="match status" value="2"/>
</dbReference>
<keyword evidence="15" id="KW-0511">Multifunctional enzyme</keyword>
<dbReference type="GO" id="GO:0004106">
    <property type="term" value="F:chorismate mutase activity"/>
    <property type="evidence" value="ECO:0007669"/>
    <property type="project" value="UniProtKB-EC"/>
</dbReference>
<dbReference type="SUPFAM" id="SSF48600">
    <property type="entry name" value="Chorismate mutase II"/>
    <property type="match status" value="1"/>
</dbReference>
<evidence type="ECO:0000256" key="16">
    <source>
        <dbReference type="ARBA" id="ARBA00031175"/>
    </source>
</evidence>
<evidence type="ECO:0000256" key="8">
    <source>
        <dbReference type="ARBA" id="ARBA00014401"/>
    </source>
</evidence>
<evidence type="ECO:0000256" key="7">
    <source>
        <dbReference type="ARBA" id="ARBA00013147"/>
    </source>
</evidence>
<dbReference type="InterPro" id="IPR002701">
    <property type="entry name" value="CM_II_prokaryot"/>
</dbReference>
<gene>
    <name evidence="23" type="primary">pheA</name>
    <name evidence="23" type="ORF">IAB19_05920</name>
</gene>
<dbReference type="GO" id="GO:0005737">
    <property type="term" value="C:cytoplasm"/>
    <property type="evidence" value="ECO:0007669"/>
    <property type="project" value="UniProtKB-SubCell"/>
</dbReference>
<comment type="caution">
    <text evidence="23">The sequence shown here is derived from an EMBL/GenBank/DDBJ whole genome shotgun (WGS) entry which is preliminary data.</text>
</comment>
<evidence type="ECO:0000256" key="12">
    <source>
        <dbReference type="ARBA" id="ARBA00023222"/>
    </source>
</evidence>
<evidence type="ECO:0000259" key="22">
    <source>
        <dbReference type="PROSITE" id="PS51671"/>
    </source>
</evidence>
<comment type="pathway">
    <text evidence="5">Metabolic intermediate biosynthesis; prephenate biosynthesis; prephenate from chorismate: step 1/1.</text>
</comment>
<evidence type="ECO:0000256" key="13">
    <source>
        <dbReference type="ARBA" id="ARBA00023235"/>
    </source>
</evidence>
<keyword evidence="11" id="KW-0057">Aromatic amino acid biosynthesis</keyword>
<sequence length="386" mass="42776">MRDLTQCRADIDRVDNAILELIKERLGIAVDIAQNKLNAGRPIVDKEREQAKLAALCSRAEDIGIPPSMVSKLFRKIMDDTVSYEQTFVMQQCNDQSLERNTAIAYLGKTPGTYSHLAAMRFLQDFGGSKAFHGFSAFEEVISAVESGQCEYGVLPIENSSSGGINDVLDLLQLTKASIVGEVFYQIKHSVLALPGVSLSDIKTIYSHPQPITQCSRWLKSELPDVSVVYTNSTSEAMQLVSQKGDRTCAAIACEDSAELYHLTPLASDLANNKRNFTRFIVISMTPVKVPAPLKAKTSLLFTTKKYTPGSLIAVLNEFSSRGLNLTKLNSRPREFAEAETWEEIFLADIEANLDTALMQEIIEHLKDLTGYLKILGCYPNQEHTK</sequence>
<dbReference type="SMART" id="SM00830">
    <property type="entry name" value="CM_2"/>
    <property type="match status" value="1"/>
</dbReference>
<evidence type="ECO:0000256" key="14">
    <source>
        <dbReference type="ARBA" id="ARBA00023239"/>
    </source>
</evidence>
<keyword evidence="12" id="KW-0584">Phenylalanine biosynthesis</keyword>
<keyword evidence="13" id="KW-0413">Isomerase</keyword>
<dbReference type="Pfam" id="PF01817">
    <property type="entry name" value="CM_2"/>
    <property type="match status" value="1"/>
</dbReference>
<dbReference type="CDD" id="cd04905">
    <property type="entry name" value="ACT_CM-PDT"/>
    <property type="match status" value="1"/>
</dbReference>
<evidence type="ECO:0000256" key="6">
    <source>
        <dbReference type="ARBA" id="ARBA00012404"/>
    </source>
</evidence>
<dbReference type="GO" id="GO:0046417">
    <property type="term" value="P:chorismate metabolic process"/>
    <property type="evidence" value="ECO:0007669"/>
    <property type="project" value="InterPro"/>
</dbReference>
<evidence type="ECO:0000256" key="2">
    <source>
        <dbReference type="ARBA" id="ARBA00002364"/>
    </source>
</evidence>
<dbReference type="InterPro" id="IPR036979">
    <property type="entry name" value="CM_dom_sf"/>
</dbReference>
<dbReference type="EC" id="5.4.99.5" evidence="6"/>
<dbReference type="Gene3D" id="3.30.70.260">
    <property type="match status" value="1"/>
</dbReference>
<comment type="catalytic activity">
    <reaction evidence="18">
        <text>prephenate + H(+) = 3-phenylpyruvate + CO2 + H2O</text>
        <dbReference type="Rhea" id="RHEA:21648"/>
        <dbReference type="ChEBI" id="CHEBI:15377"/>
        <dbReference type="ChEBI" id="CHEBI:15378"/>
        <dbReference type="ChEBI" id="CHEBI:16526"/>
        <dbReference type="ChEBI" id="CHEBI:18005"/>
        <dbReference type="ChEBI" id="CHEBI:29934"/>
        <dbReference type="EC" id="4.2.1.51"/>
    </reaction>
</comment>
<dbReference type="Proteomes" id="UP000823631">
    <property type="component" value="Unassembled WGS sequence"/>
</dbReference>
<dbReference type="PIRSF" id="PIRSF001500">
    <property type="entry name" value="Chor_mut_pdt_Ppr"/>
    <property type="match status" value="1"/>
</dbReference>
<dbReference type="Pfam" id="PF00800">
    <property type="entry name" value="PDT"/>
    <property type="match status" value="1"/>
</dbReference>
<evidence type="ECO:0000256" key="9">
    <source>
        <dbReference type="ARBA" id="ARBA00022490"/>
    </source>
</evidence>
<evidence type="ECO:0000256" key="17">
    <source>
        <dbReference type="ARBA" id="ARBA00031520"/>
    </source>
</evidence>
<keyword evidence="14 23" id="KW-0456">Lyase</keyword>
<dbReference type="PROSITE" id="PS00857">
    <property type="entry name" value="PREPHENATE_DEHYDR_1"/>
    <property type="match status" value="1"/>
</dbReference>
<dbReference type="SUPFAM" id="SSF55021">
    <property type="entry name" value="ACT-like"/>
    <property type="match status" value="1"/>
</dbReference>
<evidence type="ECO:0000313" key="23">
    <source>
        <dbReference type="EMBL" id="MBO8415898.1"/>
    </source>
</evidence>
<proteinExistence type="predicted"/>
<dbReference type="AlphaFoldDB" id="A0A9D9GSX1"/>
<evidence type="ECO:0000256" key="15">
    <source>
        <dbReference type="ARBA" id="ARBA00023268"/>
    </source>
</evidence>
<reference evidence="23" key="2">
    <citation type="journal article" date="2021" name="PeerJ">
        <title>Extensive microbial diversity within the chicken gut microbiome revealed by metagenomics and culture.</title>
        <authorList>
            <person name="Gilroy R."/>
            <person name="Ravi A."/>
            <person name="Getino M."/>
            <person name="Pursley I."/>
            <person name="Horton D.L."/>
            <person name="Alikhan N.F."/>
            <person name="Baker D."/>
            <person name="Gharbi K."/>
            <person name="Hall N."/>
            <person name="Watson M."/>
            <person name="Adriaenssens E.M."/>
            <person name="Foster-Nyarko E."/>
            <person name="Jarju S."/>
            <person name="Secka A."/>
            <person name="Antonio M."/>
            <person name="Oren A."/>
            <person name="Chaudhuri R.R."/>
            <person name="La Ragione R."/>
            <person name="Hildebrand F."/>
            <person name="Pallen M.J."/>
        </authorList>
    </citation>
    <scope>NUCLEOTIDE SEQUENCE</scope>
    <source>
        <strain evidence="23">17213</strain>
    </source>
</reference>
<dbReference type="InterPro" id="IPR002912">
    <property type="entry name" value="ACT_dom"/>
</dbReference>
<organism evidence="23 24">
    <name type="scientific">Candidatus Avisuccinivibrio stercorigallinarum</name>
    <dbReference type="NCBI Taxonomy" id="2840704"/>
    <lineage>
        <taxon>Bacteria</taxon>
        <taxon>Pseudomonadati</taxon>
        <taxon>Pseudomonadota</taxon>
        <taxon>Gammaproteobacteria</taxon>
        <taxon>Aeromonadales</taxon>
        <taxon>Succinivibrionaceae</taxon>
        <taxon>Succinivibrionaceae incertae sedis</taxon>
        <taxon>Candidatus Avisuccinivibrio</taxon>
    </lineage>
</organism>
<evidence type="ECO:0000256" key="11">
    <source>
        <dbReference type="ARBA" id="ARBA00023141"/>
    </source>
</evidence>
<dbReference type="PROSITE" id="PS51168">
    <property type="entry name" value="CHORISMATE_MUT_2"/>
    <property type="match status" value="1"/>
</dbReference>
<evidence type="ECO:0000256" key="10">
    <source>
        <dbReference type="ARBA" id="ARBA00022605"/>
    </source>
</evidence>
<protein>
    <recommendedName>
        <fullName evidence="8">Bifunctional chorismate mutase/prephenate dehydratase</fullName>
        <ecNumber evidence="7">4.2.1.51</ecNumber>
        <ecNumber evidence="6">5.4.99.5</ecNumber>
    </recommendedName>
    <alternativeName>
        <fullName evidence="17">Chorismate mutase-prephenate dehydratase</fullName>
    </alternativeName>
    <alternativeName>
        <fullName evidence="16">p-protein</fullName>
    </alternativeName>
</protein>
<evidence type="ECO:0000313" key="24">
    <source>
        <dbReference type="Proteomes" id="UP000823631"/>
    </source>
</evidence>
<comment type="function">
    <text evidence="2">Catalyzes the Claisen rearrangement of chorismate to prephenate and the decarboxylation/dehydration of prephenate to phenylpyruvate.</text>
</comment>
<feature type="domain" description="ACT" evidence="22">
    <location>
        <begin position="300"/>
        <end position="380"/>
    </location>
</feature>
<dbReference type="InterPro" id="IPR045865">
    <property type="entry name" value="ACT-like_dom_sf"/>
</dbReference>
<comment type="catalytic activity">
    <reaction evidence="1">
        <text>chorismate = prephenate</text>
        <dbReference type="Rhea" id="RHEA:13897"/>
        <dbReference type="ChEBI" id="CHEBI:29748"/>
        <dbReference type="ChEBI" id="CHEBI:29934"/>
        <dbReference type="EC" id="5.4.99.5"/>
    </reaction>
</comment>
<dbReference type="PANTHER" id="PTHR21022:SF19">
    <property type="entry name" value="PREPHENATE DEHYDRATASE-RELATED"/>
    <property type="match status" value="1"/>
</dbReference>
<evidence type="ECO:0000256" key="1">
    <source>
        <dbReference type="ARBA" id="ARBA00000824"/>
    </source>
</evidence>